<proteinExistence type="predicted"/>
<accession>A0A0A9EZT6</accession>
<reference evidence="1" key="1">
    <citation type="submission" date="2014-09" db="EMBL/GenBank/DDBJ databases">
        <authorList>
            <person name="Magalhaes I.L.F."/>
            <person name="Oliveira U."/>
            <person name="Santos F.R."/>
            <person name="Vidigal T.H.D.A."/>
            <person name="Brescovit A.D."/>
            <person name="Santos A.J."/>
        </authorList>
    </citation>
    <scope>NUCLEOTIDE SEQUENCE</scope>
    <source>
        <tissue evidence="1">Shoot tissue taken approximately 20 cm above the soil surface</tissue>
    </source>
</reference>
<name>A0A0A9EZT6_ARUDO</name>
<dbReference type="AlphaFoldDB" id="A0A0A9EZT6"/>
<organism evidence="1">
    <name type="scientific">Arundo donax</name>
    <name type="common">Giant reed</name>
    <name type="synonym">Donax arundinaceus</name>
    <dbReference type="NCBI Taxonomy" id="35708"/>
    <lineage>
        <taxon>Eukaryota</taxon>
        <taxon>Viridiplantae</taxon>
        <taxon>Streptophyta</taxon>
        <taxon>Embryophyta</taxon>
        <taxon>Tracheophyta</taxon>
        <taxon>Spermatophyta</taxon>
        <taxon>Magnoliopsida</taxon>
        <taxon>Liliopsida</taxon>
        <taxon>Poales</taxon>
        <taxon>Poaceae</taxon>
        <taxon>PACMAD clade</taxon>
        <taxon>Arundinoideae</taxon>
        <taxon>Arundineae</taxon>
        <taxon>Arundo</taxon>
    </lineage>
</organism>
<protein>
    <submittedName>
        <fullName evidence="1">Uncharacterized protein</fullName>
    </submittedName>
</protein>
<reference evidence="1" key="2">
    <citation type="journal article" date="2015" name="Data Brief">
        <title>Shoot transcriptome of the giant reed, Arundo donax.</title>
        <authorList>
            <person name="Barrero R.A."/>
            <person name="Guerrero F.D."/>
            <person name="Moolhuijzen P."/>
            <person name="Goolsby J.A."/>
            <person name="Tidwell J."/>
            <person name="Bellgard S.E."/>
            <person name="Bellgard M.I."/>
        </authorList>
    </citation>
    <scope>NUCLEOTIDE SEQUENCE</scope>
    <source>
        <tissue evidence="1">Shoot tissue taken approximately 20 cm above the soil surface</tissue>
    </source>
</reference>
<evidence type="ECO:0000313" key="1">
    <source>
        <dbReference type="EMBL" id="JAE06285.1"/>
    </source>
</evidence>
<sequence length="25" mass="3042">MLGTKLVLKQSRFKGFRKMVIMWSR</sequence>
<dbReference type="EMBL" id="GBRH01191611">
    <property type="protein sequence ID" value="JAE06285.1"/>
    <property type="molecule type" value="Transcribed_RNA"/>
</dbReference>